<dbReference type="GO" id="GO:0005524">
    <property type="term" value="F:ATP binding"/>
    <property type="evidence" value="ECO:0007669"/>
    <property type="project" value="UniProtKB-UniRule"/>
</dbReference>
<evidence type="ECO:0000256" key="5">
    <source>
        <dbReference type="ARBA" id="ARBA00022884"/>
    </source>
</evidence>
<dbReference type="SMART" id="SM00487">
    <property type="entry name" value="DEXDc"/>
    <property type="match status" value="1"/>
</dbReference>
<dbReference type="GO" id="GO:0003723">
    <property type="term" value="F:RNA binding"/>
    <property type="evidence" value="ECO:0007669"/>
    <property type="project" value="UniProtKB-UniRule"/>
</dbReference>
<accession>A0A0D0VAW0</accession>
<evidence type="ECO:0000259" key="9">
    <source>
        <dbReference type="PROSITE" id="PS51192"/>
    </source>
</evidence>
<keyword evidence="1 6" id="KW-0547">Nucleotide-binding</keyword>
<feature type="compositionally biased region" description="Basic and acidic residues" evidence="8">
    <location>
        <begin position="132"/>
        <end position="144"/>
    </location>
</feature>
<dbReference type="Pfam" id="PF00271">
    <property type="entry name" value="Helicase_C"/>
    <property type="match status" value="1"/>
</dbReference>
<evidence type="ECO:0000256" key="7">
    <source>
        <dbReference type="RuleBase" id="RU365068"/>
    </source>
</evidence>
<proteinExistence type="inferred from homology"/>
<name>A0A0D0VAW0_9TREE</name>
<evidence type="ECO:0000313" key="11">
    <source>
        <dbReference type="EMBL" id="KIR43539.1"/>
    </source>
</evidence>
<evidence type="ECO:0000256" key="8">
    <source>
        <dbReference type="SAM" id="MobiDB-lite"/>
    </source>
</evidence>
<keyword evidence="2 6" id="KW-0378">Hydrolase</keyword>
<dbReference type="GO" id="GO:0016787">
    <property type="term" value="F:hydrolase activity"/>
    <property type="evidence" value="ECO:0007669"/>
    <property type="project" value="UniProtKB-KW"/>
</dbReference>
<organism evidence="11 12">
    <name type="scientific">Cryptococcus deuterogattii Ram5</name>
    <dbReference type="NCBI Taxonomy" id="1296110"/>
    <lineage>
        <taxon>Eukaryota</taxon>
        <taxon>Fungi</taxon>
        <taxon>Dikarya</taxon>
        <taxon>Basidiomycota</taxon>
        <taxon>Agaricomycotina</taxon>
        <taxon>Tremellomycetes</taxon>
        <taxon>Tremellales</taxon>
        <taxon>Cryptococcaceae</taxon>
        <taxon>Cryptococcus</taxon>
        <taxon>Cryptococcus gattii species complex</taxon>
    </lineage>
</organism>
<evidence type="ECO:0000256" key="4">
    <source>
        <dbReference type="ARBA" id="ARBA00022840"/>
    </source>
</evidence>
<feature type="domain" description="Helicase C-terminal" evidence="10">
    <location>
        <begin position="504"/>
        <end position="662"/>
    </location>
</feature>
<dbReference type="EMBL" id="KN847896">
    <property type="protein sequence ID" value="KIR43539.1"/>
    <property type="molecule type" value="Genomic_DNA"/>
</dbReference>
<dbReference type="SUPFAM" id="SSF52540">
    <property type="entry name" value="P-loop containing nucleoside triphosphate hydrolases"/>
    <property type="match status" value="1"/>
</dbReference>
<dbReference type="PROSITE" id="PS51194">
    <property type="entry name" value="HELICASE_CTER"/>
    <property type="match status" value="1"/>
</dbReference>
<dbReference type="Pfam" id="PF00270">
    <property type="entry name" value="DEAD"/>
    <property type="match status" value="1"/>
</dbReference>
<reference evidence="11 12" key="1">
    <citation type="submission" date="2015-01" db="EMBL/GenBank/DDBJ databases">
        <title>The Genome Sequence of Cryptococcus gattii Ram5.</title>
        <authorList>
            <consortium name="The Broad Institute Genomics Platform"/>
            <person name="Cuomo C."/>
            <person name="Litvintseva A."/>
            <person name="Chen Y."/>
            <person name="Heitman J."/>
            <person name="Sun S."/>
            <person name="Springer D."/>
            <person name="Dromer F."/>
            <person name="Young S."/>
            <person name="Zeng Q."/>
            <person name="Gargeya S."/>
            <person name="Abouelleil A."/>
            <person name="Alvarado L."/>
            <person name="Chapman S.B."/>
            <person name="Gainer-Dewar J."/>
            <person name="Goldberg J."/>
            <person name="Griggs A."/>
            <person name="Gujja S."/>
            <person name="Hansen M."/>
            <person name="Howarth C."/>
            <person name="Imamovic A."/>
            <person name="Larimer J."/>
            <person name="Murphy C."/>
            <person name="Naylor J."/>
            <person name="Pearson M."/>
            <person name="Priest M."/>
            <person name="Roberts A."/>
            <person name="Saif S."/>
            <person name="Shea T."/>
            <person name="Sykes S."/>
            <person name="Wortman J."/>
            <person name="Nusbaum C."/>
            <person name="Birren B."/>
        </authorList>
    </citation>
    <scope>NUCLEOTIDE SEQUENCE [LARGE SCALE GENOMIC DNA]</scope>
    <source>
        <strain evidence="11 12">Ram5</strain>
    </source>
</reference>
<comment type="function">
    <text evidence="7">RNA helicase.</text>
</comment>
<dbReference type="Gene3D" id="3.40.50.300">
    <property type="entry name" value="P-loop containing nucleotide triphosphate hydrolases"/>
    <property type="match status" value="2"/>
</dbReference>
<evidence type="ECO:0000313" key="12">
    <source>
        <dbReference type="Proteomes" id="UP000053392"/>
    </source>
</evidence>
<gene>
    <name evidence="11" type="ORF">I313_00381</name>
</gene>
<dbReference type="InterPro" id="IPR001650">
    <property type="entry name" value="Helicase_C-like"/>
</dbReference>
<evidence type="ECO:0000256" key="6">
    <source>
        <dbReference type="RuleBase" id="RU000492"/>
    </source>
</evidence>
<dbReference type="PROSITE" id="PS00039">
    <property type="entry name" value="DEAD_ATP_HELICASE"/>
    <property type="match status" value="1"/>
</dbReference>
<comment type="similarity">
    <text evidence="6">Belongs to the DEAD box helicase family.</text>
</comment>
<evidence type="ECO:0000256" key="1">
    <source>
        <dbReference type="ARBA" id="ARBA00022741"/>
    </source>
</evidence>
<dbReference type="CDD" id="cd17956">
    <property type="entry name" value="DEADc_DDX51"/>
    <property type="match status" value="1"/>
</dbReference>
<feature type="compositionally biased region" description="Acidic residues" evidence="8">
    <location>
        <begin position="162"/>
        <end position="173"/>
    </location>
</feature>
<dbReference type="Proteomes" id="UP000053392">
    <property type="component" value="Unassembled WGS sequence"/>
</dbReference>
<keyword evidence="4 6" id="KW-0067">ATP-binding</keyword>
<dbReference type="PROSITE" id="PS51192">
    <property type="entry name" value="HELICASE_ATP_BIND_1"/>
    <property type="match status" value="1"/>
</dbReference>
<dbReference type="InterPro" id="IPR027417">
    <property type="entry name" value="P-loop_NTPase"/>
</dbReference>
<dbReference type="OrthoDB" id="3370at2759"/>
<dbReference type="SMART" id="SM00490">
    <property type="entry name" value="HELICc"/>
    <property type="match status" value="1"/>
</dbReference>
<evidence type="ECO:0000256" key="3">
    <source>
        <dbReference type="ARBA" id="ARBA00022806"/>
    </source>
</evidence>
<feature type="compositionally biased region" description="Basic residues" evidence="8">
    <location>
        <begin position="39"/>
        <end position="58"/>
    </location>
</feature>
<protein>
    <recommendedName>
        <fullName evidence="7">ATP-dependent RNA helicase</fullName>
        <ecNumber evidence="7">3.6.4.13</ecNumber>
    </recommendedName>
</protein>
<dbReference type="InterPro" id="IPR000629">
    <property type="entry name" value="RNA-helicase_DEAD-box_CS"/>
</dbReference>
<dbReference type="InterPro" id="IPR014001">
    <property type="entry name" value="Helicase_ATP-bd"/>
</dbReference>
<keyword evidence="12" id="KW-1185">Reference proteome</keyword>
<keyword evidence="3 6" id="KW-0347">Helicase</keyword>
<dbReference type="PANTHER" id="PTHR24031">
    <property type="entry name" value="RNA HELICASE"/>
    <property type="match status" value="1"/>
</dbReference>
<dbReference type="EC" id="3.6.4.13" evidence="7"/>
<comment type="domain">
    <text evidence="7">The Q motif is unique to and characteristic of the DEAD box family of RNA helicases and controls ATP binding and hydrolysis.</text>
</comment>
<evidence type="ECO:0000259" key="10">
    <source>
        <dbReference type="PROSITE" id="PS51194"/>
    </source>
</evidence>
<sequence>MSDSHLMSADNFHPLQSMAAGIDISAPPKKKNKPESQKRRDKKKTEKRRKIQKAKRAAAPKNKDWKPDPVLEALKQSTIFQKVDSAQHPKEGSQTFEEDDTGTGSDALTDAQVLGDKEKKQKEKREKRERRQRKEERKARREVATKMGIDMRPSEGTMAAEEIPEPEQAEEPEENKSAPSLERSPTPPPLVPFPLPRSAPAPDTSILARQGLPKGLEDATFIDQSLRVEIEGLQVEGQDQVLSVNMRRRLKDIGVEDFFAVQAAMLPRLLPLQLIPSPYSSLPDYLISAPTGSGKTLAYAIPIIEILSQRTVCRLRALIVLPTRDLVFQVRETMEALSKGTGLTIGTVTGQHSFAQEKKQLVADLETPLLGGSSKLDILIATPGRLMDHLASTPNFTLQHLRFLVIDEADRLLNQSFQNWLTQVLSYTRPPVEPIPPSFKRKPHDTVSSAFMEACSLIDKDGEWCDSSPSVCQKLLFSATLTRDPSKIAALSLHHPQYYIVQPSIAPALPTSIGEQALVFTKSVESAARLVKLLEFFEDAYVLGGGGGKRLVVEQYSGEMKARDKKQLLAEFGEGKVNLIVCSDLIARGIDLPSVSHVVSYDIPLDIRKYVHRVGRTARAGRQGTAWTLVEKQEALHFKGMLQNAGHLKAVKKVKVREDDLSQYRESYEIAMKRLKDYYHHD</sequence>
<feature type="compositionally biased region" description="Pro residues" evidence="8">
    <location>
        <begin position="185"/>
        <end position="199"/>
    </location>
</feature>
<dbReference type="GO" id="GO:0003724">
    <property type="term" value="F:RNA helicase activity"/>
    <property type="evidence" value="ECO:0007669"/>
    <property type="project" value="UniProtKB-EC"/>
</dbReference>
<keyword evidence="5 7" id="KW-0694">RNA-binding</keyword>
<dbReference type="HOGENOM" id="CLU_003041_15_3_1"/>
<evidence type="ECO:0000256" key="2">
    <source>
        <dbReference type="ARBA" id="ARBA00022801"/>
    </source>
</evidence>
<feature type="region of interest" description="Disordered" evidence="8">
    <location>
        <begin position="1"/>
        <end position="205"/>
    </location>
</feature>
<dbReference type="AlphaFoldDB" id="A0A0D0VAW0"/>
<dbReference type="InterPro" id="IPR011545">
    <property type="entry name" value="DEAD/DEAH_box_helicase_dom"/>
</dbReference>
<feature type="domain" description="Helicase ATP-binding" evidence="9">
    <location>
        <begin position="276"/>
        <end position="499"/>
    </location>
</feature>
<dbReference type="CDD" id="cd18787">
    <property type="entry name" value="SF2_C_DEAD"/>
    <property type="match status" value="1"/>
</dbReference>
<feature type="compositionally biased region" description="Basic and acidic residues" evidence="8">
    <location>
        <begin position="115"/>
        <end position="126"/>
    </location>
</feature>
<comment type="catalytic activity">
    <reaction evidence="7">
        <text>ATP + H2O = ADP + phosphate + H(+)</text>
        <dbReference type="Rhea" id="RHEA:13065"/>
        <dbReference type="ChEBI" id="CHEBI:15377"/>
        <dbReference type="ChEBI" id="CHEBI:15378"/>
        <dbReference type="ChEBI" id="CHEBI:30616"/>
        <dbReference type="ChEBI" id="CHEBI:43474"/>
        <dbReference type="ChEBI" id="CHEBI:456216"/>
        <dbReference type="EC" id="3.6.4.13"/>
    </reaction>
</comment>